<name>A0A914CR18_9BILA</name>
<feature type="domain" description="Nucleoside phosphorylase" evidence="5">
    <location>
        <begin position="11"/>
        <end position="252"/>
    </location>
</feature>
<comment type="pathway">
    <text evidence="4">Amino-acid biosynthesis; L-methionine biosynthesis via salvage pathway; S-methyl-5-thio-alpha-D-ribose 1-phosphate from S-methyl-5'-thioadenosine (phosphorylase route): step 1/1.</text>
</comment>
<feature type="binding site" evidence="4">
    <location>
        <position position="194"/>
    </location>
    <ligand>
        <name>phosphate</name>
        <dbReference type="ChEBI" id="CHEBI:43474"/>
    </ligand>
</feature>
<feature type="binding site" evidence="4">
    <location>
        <position position="18"/>
    </location>
    <ligand>
        <name>phosphate</name>
        <dbReference type="ChEBI" id="CHEBI:43474"/>
    </ligand>
</feature>
<keyword evidence="2 4" id="KW-0808">Transferase</keyword>
<dbReference type="Pfam" id="PF01048">
    <property type="entry name" value="PNP_UDP_1"/>
    <property type="match status" value="1"/>
</dbReference>
<evidence type="ECO:0000259" key="5">
    <source>
        <dbReference type="Pfam" id="PF01048"/>
    </source>
</evidence>
<reference evidence="7" key="1">
    <citation type="submission" date="2022-11" db="UniProtKB">
        <authorList>
            <consortium name="WormBaseParasite"/>
        </authorList>
    </citation>
    <scope>IDENTIFICATION</scope>
</reference>
<dbReference type="NCBIfam" id="TIGR01694">
    <property type="entry name" value="MTAP"/>
    <property type="match status" value="1"/>
</dbReference>
<dbReference type="PANTHER" id="PTHR42679">
    <property type="entry name" value="S-METHYL-5'-THIOADENOSINE PHOSPHORYLASE"/>
    <property type="match status" value="1"/>
</dbReference>
<dbReference type="GO" id="GO:0017061">
    <property type="term" value="F:S-methyl-5-thioadenosine phosphorylase activity"/>
    <property type="evidence" value="ECO:0007669"/>
    <property type="project" value="UniProtKB-UniRule"/>
</dbReference>
<dbReference type="GO" id="GO:0005634">
    <property type="term" value="C:nucleus"/>
    <property type="evidence" value="ECO:0007669"/>
    <property type="project" value="UniProtKB-SubCell"/>
</dbReference>
<feature type="binding site" evidence="4">
    <location>
        <begin position="217"/>
        <end position="219"/>
    </location>
    <ligand>
        <name>substrate</name>
    </ligand>
</feature>
<dbReference type="InterPro" id="IPR035994">
    <property type="entry name" value="Nucleoside_phosphorylase_sf"/>
</dbReference>
<feature type="binding site" evidence="4">
    <location>
        <begin position="60"/>
        <end position="61"/>
    </location>
    <ligand>
        <name>phosphate</name>
        <dbReference type="ChEBI" id="CHEBI:43474"/>
    </ligand>
</feature>
<dbReference type="HAMAP" id="MF_01963">
    <property type="entry name" value="MTAP"/>
    <property type="match status" value="1"/>
</dbReference>
<comment type="subunit">
    <text evidence="4">Homotrimer.</text>
</comment>
<dbReference type="Proteomes" id="UP000887540">
    <property type="component" value="Unplaced"/>
</dbReference>
<proteinExistence type="inferred from homology"/>
<keyword evidence="4" id="KW-0539">Nucleus</keyword>
<dbReference type="SUPFAM" id="SSF53167">
    <property type="entry name" value="Purine and uridine phosphorylases"/>
    <property type="match status" value="1"/>
</dbReference>
<feature type="binding site" evidence="4">
    <location>
        <position position="193"/>
    </location>
    <ligand>
        <name>substrate</name>
    </ligand>
</feature>
<feature type="site" description="Important for substrate specificity" evidence="4">
    <location>
        <position position="175"/>
    </location>
</feature>
<comment type="function">
    <text evidence="4">Catalyzes the reversible phosphorylation of S-methyl-5'-thioadenosine (MTA) to adenine and 5-methylthioribose-1-phosphate. Involved in the breakdown of MTA, a major by-product of polyamine biosynthesis. Responsible for the first step in the methionine salvage pathway after MTA has been generated from S-adenosylmethionine. Has broad substrate specificity with 6-aminopurine nucleosides as preferred substrates.</text>
</comment>
<dbReference type="AlphaFoldDB" id="A0A914CR18"/>
<evidence type="ECO:0000256" key="1">
    <source>
        <dbReference type="ARBA" id="ARBA00022676"/>
    </source>
</evidence>
<organism evidence="6 7">
    <name type="scientific">Acrobeloides nanus</name>
    <dbReference type="NCBI Taxonomy" id="290746"/>
    <lineage>
        <taxon>Eukaryota</taxon>
        <taxon>Metazoa</taxon>
        <taxon>Ecdysozoa</taxon>
        <taxon>Nematoda</taxon>
        <taxon>Chromadorea</taxon>
        <taxon>Rhabditida</taxon>
        <taxon>Tylenchina</taxon>
        <taxon>Cephalobomorpha</taxon>
        <taxon>Cephaloboidea</taxon>
        <taxon>Cephalobidae</taxon>
        <taxon>Acrobeloides</taxon>
    </lineage>
</organism>
<dbReference type="GO" id="GO:0019509">
    <property type="term" value="P:L-methionine salvage from methylthioadenosine"/>
    <property type="evidence" value="ECO:0007669"/>
    <property type="project" value="UniProtKB-UniRule"/>
</dbReference>
<dbReference type="CDD" id="cd09010">
    <property type="entry name" value="MTAP_SsMTAPII_like_MTIP"/>
    <property type="match status" value="1"/>
</dbReference>
<protein>
    <recommendedName>
        <fullName evidence="4">S-methyl-5'-thioadenosine phosphorylase</fullName>
        <ecNumber evidence="4">2.4.2.28</ecNumber>
    </recommendedName>
    <alternativeName>
        <fullName evidence="4">5'-methylthioadenosine phosphorylase</fullName>
        <shortName evidence="4">MTA phosphorylase</shortName>
        <shortName evidence="4">MTAP</shortName>
        <shortName evidence="4">MTAPase</shortName>
    </alternativeName>
</protein>
<comment type="catalytic activity">
    <reaction evidence="4">
        <text>S-methyl-5'-thioadenosine + phosphate = 5-(methylsulfanyl)-alpha-D-ribose 1-phosphate + adenine</text>
        <dbReference type="Rhea" id="RHEA:11852"/>
        <dbReference type="ChEBI" id="CHEBI:16708"/>
        <dbReference type="ChEBI" id="CHEBI:17509"/>
        <dbReference type="ChEBI" id="CHEBI:43474"/>
        <dbReference type="ChEBI" id="CHEBI:58533"/>
        <dbReference type="EC" id="2.4.2.28"/>
    </reaction>
</comment>
<keyword evidence="1 4" id="KW-0328">Glycosyltransferase</keyword>
<dbReference type="Gene3D" id="3.40.50.1580">
    <property type="entry name" value="Nucleoside phosphorylase domain"/>
    <property type="match status" value="1"/>
</dbReference>
<keyword evidence="4" id="KW-0963">Cytoplasm</keyword>
<sequence>MAGELASHKIKIGFIGGTGLEDPKILTNFVEHDLTTPFGKPSSPLLEGEINGTPVVLLARHGRHHQFSPTNVNYRANFWAMKMLGVNIIMGSNASGSLRENIIPGEFVFFDSFIDRTTKREQTFHDGQPGHPCKGVCHVPMLPAFNETLRKSADDLKLPHHDKGTIICIEGPRYSSLAESNLFRQWGAHVINMTICPEVALARELGIPYAGVALVTDFDCWKEGDRHVSVDVVTELIISNAEKTKRLFVHAIEKIGAAKTELLDEVRAAKLVARNSVMIDPAEVLEHLL</sequence>
<evidence type="ECO:0000256" key="3">
    <source>
        <dbReference type="ARBA" id="ARBA00022726"/>
    </source>
</evidence>
<comment type="caution">
    <text evidence="4">Lacks conserved residue(s) required for the propagation of feature annotation.</text>
</comment>
<dbReference type="GO" id="GO:0006166">
    <property type="term" value="P:purine ribonucleoside salvage"/>
    <property type="evidence" value="ECO:0007669"/>
    <property type="project" value="UniProtKB-KW"/>
</dbReference>
<dbReference type="InterPro" id="IPR000845">
    <property type="entry name" value="Nucleoside_phosphorylase_d"/>
</dbReference>
<dbReference type="WBParaSite" id="ACRNAN_scaffold13535.g23168.t1">
    <property type="protein sequence ID" value="ACRNAN_scaffold13535.g23168.t1"/>
    <property type="gene ID" value="ACRNAN_scaffold13535.g23168"/>
</dbReference>
<accession>A0A914CR18</accession>
<keyword evidence="3 4" id="KW-0660">Purine salvage</keyword>
<dbReference type="GO" id="GO:0005829">
    <property type="term" value="C:cytosol"/>
    <property type="evidence" value="ECO:0007669"/>
    <property type="project" value="TreeGrafter"/>
</dbReference>
<evidence type="ECO:0000313" key="6">
    <source>
        <dbReference type="Proteomes" id="UP000887540"/>
    </source>
</evidence>
<dbReference type="EC" id="2.4.2.28" evidence="4"/>
<dbReference type="InterPro" id="IPR010044">
    <property type="entry name" value="MTAP"/>
</dbReference>
<dbReference type="PANTHER" id="PTHR42679:SF2">
    <property type="entry name" value="S-METHYL-5'-THIOADENOSINE PHOSPHORYLASE"/>
    <property type="match status" value="1"/>
</dbReference>
<evidence type="ECO:0000256" key="4">
    <source>
        <dbReference type="HAMAP-Rule" id="MF_03155"/>
    </source>
</evidence>
<comment type="similarity">
    <text evidence="4">Belongs to the PNP/MTAP phosphorylase family. MTAP subfamily.</text>
</comment>
<evidence type="ECO:0000256" key="2">
    <source>
        <dbReference type="ARBA" id="ARBA00022679"/>
    </source>
</evidence>
<evidence type="ECO:0000313" key="7">
    <source>
        <dbReference type="WBParaSite" id="ACRNAN_scaffold13535.g23168.t1"/>
    </source>
</evidence>
<keyword evidence="6" id="KW-1185">Reference proteome</keyword>
<feature type="site" description="Important for substrate specificity" evidence="4">
    <location>
        <position position="230"/>
    </location>
</feature>
<comment type="subcellular location">
    <subcellularLocation>
        <location evidence="4">Cytoplasm</location>
    </subcellularLocation>
    <subcellularLocation>
        <location evidence="4">Nucleus</location>
    </subcellularLocation>
</comment>